<name>A0AA43Z7V4_9GAMM</name>
<dbReference type="EMBL" id="JAAPAP010000011">
    <property type="protein sequence ID" value="NHN78568.1"/>
    <property type="molecule type" value="Genomic_DNA"/>
</dbReference>
<gene>
    <name evidence="1" type="ORF">HA520_14990</name>
</gene>
<evidence type="ECO:0000313" key="2">
    <source>
        <dbReference type="Proteomes" id="UP000736384"/>
    </source>
</evidence>
<evidence type="ECO:0000313" key="1">
    <source>
        <dbReference type="EMBL" id="NHN78568.1"/>
    </source>
</evidence>
<comment type="caution">
    <text evidence="1">The sequence shown here is derived from an EMBL/GenBank/DDBJ whole genome shotgun (WGS) entry which is preliminary data.</text>
</comment>
<dbReference type="AlphaFoldDB" id="A0AA43Z7V4"/>
<reference evidence="1" key="1">
    <citation type="submission" date="2020-03" db="EMBL/GenBank/DDBJ databases">
        <title>Genome assembly of Azotobacter chroococcum W5.</title>
        <authorList>
            <person name="Kannepalli A."/>
        </authorList>
    </citation>
    <scope>NUCLEOTIDE SEQUENCE</scope>
    <source>
        <strain evidence="1">W5</strain>
    </source>
</reference>
<protein>
    <submittedName>
        <fullName evidence="1">Uncharacterized protein</fullName>
    </submittedName>
</protein>
<dbReference type="RefSeq" id="WP_165893252.1">
    <property type="nucleotide sequence ID" value="NZ_JAAPAP010000011.1"/>
</dbReference>
<sequence length="183" mass="20531">MQVNIRLQGVEQFQRALAAAGRKIDPVLRGALNTTATKARAERYTTPLRPVLKPKFVRSAMKIKRARRGMMNSRIIPSSSGVPVTRYASWGFDPIDKTRARLWVRGPNGRKVAAGFVNPASVGKQPWRTRGVKRAGTLQPALGPSVAYWFKSLTDQQTITWISDFLQREFEARLQKELAKGAR</sequence>
<dbReference type="Proteomes" id="UP000736384">
    <property type="component" value="Unassembled WGS sequence"/>
</dbReference>
<organism evidence="1 2">
    <name type="scientific">Azotobacter chroococcum</name>
    <dbReference type="NCBI Taxonomy" id="353"/>
    <lineage>
        <taxon>Bacteria</taxon>
        <taxon>Pseudomonadati</taxon>
        <taxon>Pseudomonadota</taxon>
        <taxon>Gammaproteobacteria</taxon>
        <taxon>Pseudomonadales</taxon>
        <taxon>Pseudomonadaceae</taxon>
        <taxon>Azotobacter</taxon>
    </lineage>
</organism>
<proteinExistence type="predicted"/>
<accession>A0AA43Z7V4</accession>